<evidence type="ECO:0000313" key="5">
    <source>
        <dbReference type="Proteomes" id="UP000655225"/>
    </source>
</evidence>
<dbReference type="OrthoDB" id="1743384at2759"/>
<feature type="region of interest" description="Disordered" evidence="1">
    <location>
        <begin position="85"/>
        <end position="125"/>
    </location>
</feature>
<protein>
    <submittedName>
        <fullName evidence="4">Uncharacterized protein</fullName>
    </submittedName>
</protein>
<evidence type="ECO:0000259" key="3">
    <source>
        <dbReference type="Pfam" id="PF26252"/>
    </source>
</evidence>
<comment type="caution">
    <text evidence="4">The sequence shown here is derived from an EMBL/GenBank/DDBJ whole genome shotgun (WGS) entry which is preliminary data.</text>
</comment>
<sequence length="250" mass="28191">MAVPSSEVPLPPSVEEMLRRICEEQSLPPPDSKARMVLASLGEEPSLKLLRNISGCRIRTLSGLITYMAKKSEYVQTQKSACFSTQRGSFSSGSTSPQDETISHPSSSGQLMTQTSPPSLSLERPSRRTFSPHLMALGELEFRKAFLILSYIGKKRLEDVIAVDVIKKMKNLPMAQFESEVWSVMGRQCIEEIDRSKVNLFLRDLLLYDALDISILFCKIELPVLIYLKYQFGDDMDIIFVLDILSQFTL</sequence>
<evidence type="ECO:0000256" key="1">
    <source>
        <dbReference type="SAM" id="MobiDB-lite"/>
    </source>
</evidence>
<evidence type="ECO:0000313" key="4">
    <source>
        <dbReference type="EMBL" id="KAF8370200.1"/>
    </source>
</evidence>
<name>A0A835D070_TETSI</name>
<dbReference type="InterPro" id="IPR058697">
    <property type="entry name" value="RDRP3-5_N"/>
</dbReference>
<dbReference type="EMBL" id="JABCRI010000227">
    <property type="protein sequence ID" value="KAF8370200.1"/>
    <property type="molecule type" value="Genomic_DNA"/>
</dbReference>
<reference evidence="4 5" key="1">
    <citation type="submission" date="2020-04" db="EMBL/GenBank/DDBJ databases">
        <title>Plant Genome Project.</title>
        <authorList>
            <person name="Zhang R.-G."/>
        </authorList>
    </citation>
    <scope>NUCLEOTIDE SEQUENCE [LARGE SCALE GENOMIC DNA]</scope>
    <source>
        <strain evidence="4">YNK0</strain>
        <tissue evidence="4">Leaf</tissue>
    </source>
</reference>
<dbReference type="Proteomes" id="UP000655225">
    <property type="component" value="Unassembled WGS sequence"/>
</dbReference>
<dbReference type="InterPro" id="IPR058751">
    <property type="entry name" value="RDRP_helical"/>
</dbReference>
<gene>
    <name evidence="4" type="ORF">HHK36_031764</name>
</gene>
<evidence type="ECO:0000259" key="2">
    <source>
        <dbReference type="Pfam" id="PF26249"/>
    </source>
</evidence>
<feature type="domain" description="RDRP3-5 N-terminal" evidence="2">
    <location>
        <begin position="7"/>
        <end position="73"/>
    </location>
</feature>
<dbReference type="Pfam" id="PF26249">
    <property type="entry name" value="4HB_RdRP3_N"/>
    <property type="match status" value="1"/>
</dbReference>
<keyword evidence="5" id="KW-1185">Reference proteome</keyword>
<feature type="domain" description="RDRP helical" evidence="3">
    <location>
        <begin position="132"/>
        <end position="192"/>
    </location>
</feature>
<organism evidence="4 5">
    <name type="scientific">Tetracentron sinense</name>
    <name type="common">Spur-leaf</name>
    <dbReference type="NCBI Taxonomy" id="13715"/>
    <lineage>
        <taxon>Eukaryota</taxon>
        <taxon>Viridiplantae</taxon>
        <taxon>Streptophyta</taxon>
        <taxon>Embryophyta</taxon>
        <taxon>Tracheophyta</taxon>
        <taxon>Spermatophyta</taxon>
        <taxon>Magnoliopsida</taxon>
        <taxon>Trochodendrales</taxon>
        <taxon>Trochodendraceae</taxon>
        <taxon>Tetracentron</taxon>
    </lineage>
</organism>
<accession>A0A835D070</accession>
<dbReference type="AlphaFoldDB" id="A0A835D070"/>
<feature type="compositionally biased region" description="Polar residues" evidence="1">
    <location>
        <begin position="85"/>
        <end position="115"/>
    </location>
</feature>
<proteinExistence type="predicted"/>
<dbReference type="Pfam" id="PF26252">
    <property type="entry name" value="RdRP_helical"/>
    <property type="match status" value="1"/>
</dbReference>